<keyword evidence="2" id="KW-1185">Reference proteome</keyword>
<comment type="caution">
    <text evidence="1">The sequence shown here is derived from an EMBL/GenBank/DDBJ whole genome shotgun (WGS) entry which is preliminary data.</text>
</comment>
<organism evidence="1 2">
    <name type="scientific">Ilex paraguariensis</name>
    <name type="common">yerba mate</name>
    <dbReference type="NCBI Taxonomy" id="185542"/>
    <lineage>
        <taxon>Eukaryota</taxon>
        <taxon>Viridiplantae</taxon>
        <taxon>Streptophyta</taxon>
        <taxon>Embryophyta</taxon>
        <taxon>Tracheophyta</taxon>
        <taxon>Spermatophyta</taxon>
        <taxon>Magnoliopsida</taxon>
        <taxon>eudicotyledons</taxon>
        <taxon>Gunneridae</taxon>
        <taxon>Pentapetalae</taxon>
        <taxon>asterids</taxon>
        <taxon>campanulids</taxon>
        <taxon>Aquifoliales</taxon>
        <taxon>Aquifoliaceae</taxon>
        <taxon>Ilex</taxon>
    </lineage>
</organism>
<reference evidence="1 2" key="1">
    <citation type="submission" date="2024-02" db="EMBL/GenBank/DDBJ databases">
        <authorList>
            <person name="Vignale AGUSTIN F."/>
            <person name="Sosa J E."/>
            <person name="Modenutti C."/>
        </authorList>
    </citation>
    <scope>NUCLEOTIDE SEQUENCE [LARGE SCALE GENOMIC DNA]</scope>
</reference>
<gene>
    <name evidence="1" type="ORF">ILEXP_LOCUS58400</name>
</gene>
<protein>
    <submittedName>
        <fullName evidence="1">Uncharacterized protein</fullName>
    </submittedName>
</protein>
<accession>A0ABC8V396</accession>
<dbReference type="Proteomes" id="UP001642360">
    <property type="component" value="Unassembled WGS sequence"/>
</dbReference>
<evidence type="ECO:0000313" key="2">
    <source>
        <dbReference type="Proteomes" id="UP001642360"/>
    </source>
</evidence>
<sequence length="266" mass="30601">MATMPSKPIEGSHIRPIASIHNGLRSTFAYKNHPIPRLVFAETAKKTHSLSLSVSCSSWPENSLDPHIISSRMSSFNLAEKFLPAKKAWKSFTNTLQSKLHKLNISKTIKKTTHQLVSLRPIRLRRLLPRKLRALAQRSSTYRHHIHRYHDSHQLRNSFAAIHVDELFPEPPETHSKEMAASSNSDTKAKDMVKVFDKKPQPRTRKVGETSTNAVADHDAWKMSFLRQFRGVDERAEEFIAKFREEMTLQREQSILDFQDMLARSA</sequence>
<dbReference type="InterPro" id="IPR008480">
    <property type="entry name" value="DUF761_pln"/>
</dbReference>
<dbReference type="PANTHER" id="PTHR33098">
    <property type="entry name" value="COTTON FIBER (DUF761)"/>
    <property type="match status" value="1"/>
</dbReference>
<dbReference type="PANTHER" id="PTHR33098:SF15">
    <property type="entry name" value="DUF761 DOMAIN PROTEIN"/>
    <property type="match status" value="1"/>
</dbReference>
<dbReference type="AlphaFoldDB" id="A0ABC8V396"/>
<evidence type="ECO:0000313" key="1">
    <source>
        <dbReference type="EMBL" id="CAK9187810.1"/>
    </source>
</evidence>
<dbReference type="EMBL" id="CAUOFW020010146">
    <property type="protein sequence ID" value="CAK9187810.1"/>
    <property type="molecule type" value="Genomic_DNA"/>
</dbReference>
<proteinExistence type="predicted"/>
<dbReference type="Pfam" id="PF05553">
    <property type="entry name" value="DUF761"/>
    <property type="match status" value="1"/>
</dbReference>
<name>A0ABC8V396_9AQUA</name>